<dbReference type="OrthoDB" id="5382203at2759"/>
<keyword evidence="3" id="KW-1185">Reference proteome</keyword>
<feature type="compositionally biased region" description="Pro residues" evidence="1">
    <location>
        <begin position="1220"/>
        <end position="1229"/>
    </location>
</feature>
<feature type="compositionally biased region" description="Basic and acidic residues" evidence="1">
    <location>
        <begin position="854"/>
        <end position="864"/>
    </location>
</feature>
<feature type="compositionally biased region" description="Polar residues" evidence="1">
    <location>
        <begin position="501"/>
        <end position="515"/>
    </location>
</feature>
<organism evidence="2 3">
    <name type="scientific">Polytolypa hystricis (strain UAMH7299)</name>
    <dbReference type="NCBI Taxonomy" id="1447883"/>
    <lineage>
        <taxon>Eukaryota</taxon>
        <taxon>Fungi</taxon>
        <taxon>Dikarya</taxon>
        <taxon>Ascomycota</taxon>
        <taxon>Pezizomycotina</taxon>
        <taxon>Eurotiomycetes</taxon>
        <taxon>Eurotiomycetidae</taxon>
        <taxon>Onygenales</taxon>
        <taxon>Onygenales incertae sedis</taxon>
        <taxon>Polytolypa</taxon>
    </lineage>
</organism>
<feature type="region of interest" description="Disordered" evidence="1">
    <location>
        <begin position="771"/>
        <end position="900"/>
    </location>
</feature>
<protein>
    <submittedName>
        <fullName evidence="2">Uncharacterized protein</fullName>
    </submittedName>
</protein>
<comment type="caution">
    <text evidence="2">The sequence shown here is derived from an EMBL/GenBank/DDBJ whole genome shotgun (WGS) entry which is preliminary data.</text>
</comment>
<feature type="region of interest" description="Disordered" evidence="1">
    <location>
        <begin position="1168"/>
        <end position="1275"/>
    </location>
</feature>
<feature type="compositionally biased region" description="Polar residues" evidence="1">
    <location>
        <begin position="542"/>
        <end position="551"/>
    </location>
</feature>
<feature type="compositionally biased region" description="Low complexity" evidence="1">
    <location>
        <begin position="749"/>
        <end position="758"/>
    </location>
</feature>
<feature type="compositionally biased region" description="Polar residues" evidence="1">
    <location>
        <begin position="1179"/>
        <end position="1193"/>
    </location>
</feature>
<feature type="region of interest" description="Disordered" evidence="1">
    <location>
        <begin position="647"/>
        <end position="699"/>
    </location>
</feature>
<feature type="compositionally biased region" description="Polar residues" evidence="1">
    <location>
        <begin position="392"/>
        <end position="402"/>
    </location>
</feature>
<feature type="compositionally biased region" description="Polar residues" evidence="1">
    <location>
        <begin position="313"/>
        <end position="324"/>
    </location>
</feature>
<dbReference type="EMBL" id="PDNA01000039">
    <property type="protein sequence ID" value="PGH20735.1"/>
    <property type="molecule type" value="Genomic_DNA"/>
</dbReference>
<dbReference type="STRING" id="1447883.A0A2B7YHH0"/>
<feature type="region of interest" description="Disordered" evidence="1">
    <location>
        <begin position="312"/>
        <end position="345"/>
    </location>
</feature>
<feature type="compositionally biased region" description="Polar residues" evidence="1">
    <location>
        <begin position="970"/>
        <end position="979"/>
    </location>
</feature>
<feature type="compositionally biased region" description="Low complexity" evidence="1">
    <location>
        <begin position="428"/>
        <end position="447"/>
    </location>
</feature>
<feature type="region of interest" description="Disordered" evidence="1">
    <location>
        <begin position="932"/>
        <end position="985"/>
    </location>
</feature>
<accession>A0A2B7YHH0</accession>
<gene>
    <name evidence="2" type="ORF">AJ80_03495</name>
</gene>
<dbReference type="Proteomes" id="UP000224634">
    <property type="component" value="Unassembled WGS sequence"/>
</dbReference>
<feature type="compositionally biased region" description="Low complexity" evidence="1">
    <location>
        <begin position="683"/>
        <end position="694"/>
    </location>
</feature>
<feature type="region of interest" description="Disordered" evidence="1">
    <location>
        <begin position="390"/>
        <end position="594"/>
    </location>
</feature>
<proteinExistence type="predicted"/>
<reference evidence="2 3" key="1">
    <citation type="submission" date="2017-10" db="EMBL/GenBank/DDBJ databases">
        <title>Comparative genomics in systemic dimorphic fungi from Ajellomycetaceae.</title>
        <authorList>
            <person name="Munoz J.F."/>
            <person name="Mcewen J.G."/>
            <person name="Clay O.K."/>
            <person name="Cuomo C.A."/>
        </authorList>
    </citation>
    <scope>NUCLEOTIDE SEQUENCE [LARGE SCALE GENOMIC DNA]</scope>
    <source>
        <strain evidence="2 3">UAMH7299</strain>
    </source>
</reference>
<feature type="compositionally biased region" description="Polar residues" evidence="1">
    <location>
        <begin position="1293"/>
        <end position="1314"/>
    </location>
</feature>
<feature type="region of interest" description="Disordered" evidence="1">
    <location>
        <begin position="719"/>
        <end position="758"/>
    </location>
</feature>
<feature type="region of interest" description="Disordered" evidence="1">
    <location>
        <begin position="1289"/>
        <end position="1314"/>
    </location>
</feature>
<evidence type="ECO:0000256" key="1">
    <source>
        <dbReference type="SAM" id="MobiDB-lite"/>
    </source>
</evidence>
<name>A0A2B7YHH0_POLH7</name>
<feature type="region of interest" description="Disordered" evidence="1">
    <location>
        <begin position="1"/>
        <end position="40"/>
    </location>
</feature>
<evidence type="ECO:0000313" key="2">
    <source>
        <dbReference type="EMBL" id="PGH20735.1"/>
    </source>
</evidence>
<feature type="compositionally biased region" description="Basic and acidic residues" evidence="1">
    <location>
        <begin position="532"/>
        <end position="541"/>
    </location>
</feature>
<feature type="compositionally biased region" description="Polar residues" evidence="1">
    <location>
        <begin position="1086"/>
        <end position="1103"/>
    </location>
</feature>
<evidence type="ECO:0000313" key="3">
    <source>
        <dbReference type="Proteomes" id="UP000224634"/>
    </source>
</evidence>
<feature type="compositionally biased region" description="Polar residues" evidence="1">
    <location>
        <begin position="778"/>
        <end position="797"/>
    </location>
</feature>
<sequence length="1330" mass="144369">MQRDSLSESPYQMSNRHGRSASLSGDYHHSTPKQAMRCPPRVRPEPQFIAATAAAQIVTADQGLNALDSPTGTGGALVAPAPLALLNGFLDNMLFNILLSAKSTKLSAIRPALSDVLKPRLAKEVIAAADDELSEYLGGSDDDELSDFHGGNEPPGDFELERSWKLTRLRCMVYTRLGDMEEEDEDEHLRREGLDEDSMGPGRFSSRIGHITPAAAIFLTSILEYIGEHALILSGDAARTRISMARSRSPQHEQSDASWDQFQRLVVEEMDMEKLALNSTLGRLWRTWRKNVRAPMLSRTLSRESMLRRSYLSAKTRSRQSSIGTIDEPSVRGLSPQPPLSEDAELVDPADIPLPLLDNDIDEIEVPGFTAELAVAVPARSFRPRSLFLSGSELSTPTTPEGTSPILGLKRGENDVRSHTRSYSLPNAASIVSPTSTPSTDTGSAATLQGDHDQLPTMPEDDEPTSTSKEDILQPTISFPHPETHHTVQDQTGDDNDSRSEQTGSLRSTPRSHSSAHGRPTNGPKSTRYPVKRVDCHEDTTTHTIPQTSVEPSLPRKSSARKRPSLDSQTAVGDRKPRPVEGNIPTHRDAFREDDYASCALQPSKGEESQKSTPGPQSSIVETSFVAKPIQPPSQPPRLTPLRDLVKTASSAPSTPHGDPSPGAADSLSLSGESEKSHRPSIKSHSNSKSSSISGNTTPRYATQILPAGIERAAVQRVALTPSTPRDMTPKPRRSESISSYRDKRPITSGSSTSQVSSKFKGLVGWQAIDDRQVPLPTRTSSETNGRQSRTNDSLSDPSDLEQLIQSDETIHFTLTPRNMREMEDPNSPRWAPTRTDSSGMPDDAKSAPSHVGESLHDGIEDASGHNMNGLRIYSSSSTLSSKTKEAATPTLAKQTPQKKLAYQAREARVVPDSVKDFADFIRSTGPIAEENNKVPLHSATRPSGLSNGGRRPSAFTQASGPGSPKSMDSAAQSTMSQRSRPRLEARAAVVAKDDRTADLIDFIREGPPSHESHRIPRTVAPFRSTMDSEEFQAYSPVRAEHKTLTQGSVTSLQGSSAMNKSLPSSYNSRTGLLESTNRANNQMYGSRASSAASPMHGSSNGGQLPVRKQRRVRDPYAIDTDSEDEFEALDSIRAPKEESLADFLRNAPPPPTLDQPPQLLSINAHAARPLQAAKPRSKSTASSMKSRLMRTTSMDKRPSSKLSRSSLRSHRSTATSPPTGVPNIPPLPLHDNSLPKFSGGSPQLDNYVSHIGAQRNGGASPLARSPLESPGAQRYGRETGTAALADFFRNTGPATPSGLHSSASSFNMENEKGSNSFSRMFMRRKKQLI</sequence>
<feature type="compositionally biased region" description="Basic and acidic residues" evidence="1">
    <location>
        <begin position="728"/>
        <end position="746"/>
    </location>
</feature>
<feature type="region of interest" description="Disordered" evidence="1">
    <location>
        <begin position="1086"/>
        <end position="1113"/>
    </location>
</feature>